<evidence type="ECO:0000256" key="3">
    <source>
        <dbReference type="ARBA" id="ARBA00023118"/>
    </source>
</evidence>
<dbReference type="Gene3D" id="3.30.70.1900">
    <property type="match status" value="1"/>
</dbReference>
<keyword evidence="3" id="KW-0051">Antiviral defense</keyword>
<evidence type="ECO:0000256" key="5">
    <source>
        <dbReference type="PIRSR" id="PIRSR005054-1"/>
    </source>
</evidence>
<evidence type="ECO:0000256" key="4">
    <source>
        <dbReference type="PIRNR" id="PIRNR005054"/>
    </source>
</evidence>
<dbReference type="EMBL" id="QPMM01000010">
    <property type="protein sequence ID" value="RFS20498.1"/>
    <property type="molecule type" value="Genomic_DNA"/>
</dbReference>
<keyword evidence="9" id="KW-1185">Reference proteome</keyword>
<feature type="domain" description="CRISPR associated protein Cas6 C-terminal" evidence="7">
    <location>
        <begin position="134"/>
        <end position="260"/>
    </location>
</feature>
<dbReference type="OrthoDB" id="9797488at2"/>
<evidence type="ECO:0000313" key="9">
    <source>
        <dbReference type="Proteomes" id="UP000260644"/>
    </source>
</evidence>
<dbReference type="PANTHER" id="PTHR36984:SF1">
    <property type="entry name" value="CRISPR-ASSOCIATED ENDORIBONUCLEASE CAS6 1"/>
    <property type="match status" value="1"/>
</dbReference>
<dbReference type="AlphaFoldDB" id="A0A3E1Y6H6"/>
<comment type="similarity">
    <text evidence="1 4">Belongs to the CRISPR-associated protein Cas6/Cse3/CasE family.</text>
</comment>
<evidence type="ECO:0000256" key="6">
    <source>
        <dbReference type="PIRSR" id="PIRSR005054-50"/>
    </source>
</evidence>
<dbReference type="PIRSF" id="PIRSF005054">
    <property type="entry name" value="PF1131"/>
    <property type="match status" value="1"/>
</dbReference>
<name>A0A3E1Y6H6_9BACT</name>
<dbReference type="GO" id="GO:0051607">
    <property type="term" value="P:defense response to virus"/>
    <property type="evidence" value="ECO:0007669"/>
    <property type="project" value="UniProtKB-KW"/>
</dbReference>
<keyword evidence="2" id="KW-0694">RNA-binding</keyword>
<gene>
    <name evidence="8" type="ORF">DVR12_18185</name>
</gene>
<dbReference type="RefSeq" id="WP_116977219.1">
    <property type="nucleotide sequence ID" value="NZ_QPMM01000010.1"/>
</dbReference>
<accession>A0A3E1Y6H6</accession>
<dbReference type="CDD" id="cd21140">
    <property type="entry name" value="Cas6_I-like"/>
    <property type="match status" value="1"/>
</dbReference>
<feature type="site" description="Transition state stabilizer" evidence="5">
    <location>
        <position position="58"/>
    </location>
</feature>
<dbReference type="Pfam" id="PF01881">
    <property type="entry name" value="Cas_Cas6_C"/>
    <property type="match status" value="1"/>
</dbReference>
<dbReference type="InterPro" id="IPR010156">
    <property type="entry name" value="CRISPR-assoc_prot_Cas6"/>
</dbReference>
<comment type="function">
    <text evidence="4">CRISPR (clustered regularly interspaced short palindromic repeat), is an adaptive immune system that provides protection against mobile genetic elements (viruses, transposable elements and conjugative plasmids). CRISPR clusters contain sequences complementary to antecedent mobile elements and target invading nucleic acids. CRISPR clusters are transcribed and processed into CRISPR RNA (crRNA).</text>
</comment>
<dbReference type="Gene3D" id="3.30.70.1890">
    <property type="match status" value="1"/>
</dbReference>
<organism evidence="8 9">
    <name type="scientific">Chitinophaga silvatica</name>
    <dbReference type="NCBI Taxonomy" id="2282649"/>
    <lineage>
        <taxon>Bacteria</taxon>
        <taxon>Pseudomonadati</taxon>
        <taxon>Bacteroidota</taxon>
        <taxon>Chitinophagia</taxon>
        <taxon>Chitinophagales</taxon>
        <taxon>Chitinophagaceae</taxon>
        <taxon>Chitinophaga</taxon>
    </lineage>
</organism>
<evidence type="ECO:0000256" key="1">
    <source>
        <dbReference type="ARBA" id="ARBA00005937"/>
    </source>
</evidence>
<evidence type="ECO:0000259" key="7">
    <source>
        <dbReference type="Pfam" id="PF01881"/>
    </source>
</evidence>
<feature type="active site" description="Proton donor" evidence="6">
    <location>
        <position position="44"/>
    </location>
</feature>
<dbReference type="Pfam" id="PF21350">
    <property type="entry name" value="Cas6_I-A"/>
    <property type="match status" value="1"/>
</dbReference>
<proteinExistence type="inferred from homology"/>
<dbReference type="GO" id="GO:0003723">
    <property type="term" value="F:RNA binding"/>
    <property type="evidence" value="ECO:0007669"/>
    <property type="project" value="UniProtKB-KW"/>
</dbReference>
<reference evidence="8 9" key="1">
    <citation type="submission" date="2018-07" db="EMBL/GenBank/DDBJ databases">
        <title>Chitinophaga K2CV101002-2 sp. nov., isolated from a monsoon evergreen broad-leaved forest soil.</title>
        <authorList>
            <person name="Lv Y."/>
        </authorList>
    </citation>
    <scope>NUCLEOTIDE SEQUENCE [LARGE SCALE GENOMIC DNA]</scope>
    <source>
        <strain evidence="8 9">GDMCC 1.1288</strain>
    </source>
</reference>
<evidence type="ECO:0000256" key="2">
    <source>
        <dbReference type="ARBA" id="ARBA00022884"/>
    </source>
</evidence>
<comment type="caution">
    <text evidence="8">The sequence shown here is derived from an EMBL/GenBank/DDBJ whole genome shotgun (WGS) entry which is preliminary data.</text>
</comment>
<protein>
    <recommendedName>
        <fullName evidence="4">CRISPR-associated endoribonuclease</fullName>
    </recommendedName>
</protein>
<dbReference type="GO" id="GO:0016788">
    <property type="term" value="F:hydrolase activity, acting on ester bonds"/>
    <property type="evidence" value="ECO:0007669"/>
    <property type="project" value="InterPro"/>
</dbReference>
<sequence>MHIQLKLRAISKSNLLPINYQYPISAVIYKIINSADEEYAKFLHDTGYQKEQSLKSFKFFTFSDLICSFKIEGDRLRMTSPEAKLNLAFHLPPAAEKFISGLFLNQYITISDKRSGVDFVISEVILQKPLPLHEENNEVVLNLLSPIVSGRKEKYSHYEFLSPDNPEFTAMLIHNWKEKYETMYGLGSAASDMASVSMEIVPNKLPPRSRLLTIKQGTYEETKVRAWYNYRLKVTAPGKALELLVNTGCGIYNSTIGCGFVYM</sequence>
<dbReference type="PANTHER" id="PTHR36984">
    <property type="entry name" value="CRISPR-ASSOCIATED ENDORIBONUCLEASE CAS6 1"/>
    <property type="match status" value="1"/>
</dbReference>
<dbReference type="Proteomes" id="UP000260644">
    <property type="component" value="Unassembled WGS sequence"/>
</dbReference>
<feature type="active site" description="Proton acceptor" evidence="6">
    <location>
        <position position="29"/>
    </location>
</feature>
<dbReference type="InterPro" id="IPR049435">
    <property type="entry name" value="Cas_Cas6_C"/>
</dbReference>
<evidence type="ECO:0000313" key="8">
    <source>
        <dbReference type="EMBL" id="RFS20498.1"/>
    </source>
</evidence>
<dbReference type="InterPro" id="IPR045747">
    <property type="entry name" value="CRISPR-assoc_prot_Cas6_N_sf"/>
</dbReference>